<comment type="similarity">
    <text evidence="1">Belongs to the DNA polymerase type-Y family.</text>
</comment>
<dbReference type="SMR" id="K1RJ43"/>
<dbReference type="InterPro" id="IPR022880">
    <property type="entry name" value="DNApol_IV"/>
</dbReference>
<feature type="domain" description="UmuC" evidence="2">
    <location>
        <begin position="9"/>
        <end position="197"/>
    </location>
</feature>
<dbReference type="SUPFAM" id="SSF56672">
    <property type="entry name" value="DNA/RNA polymerases"/>
    <property type="match status" value="1"/>
</dbReference>
<dbReference type="PANTHER" id="PTHR11076">
    <property type="entry name" value="DNA REPAIR POLYMERASE UMUC / TRANSFERASE FAMILY MEMBER"/>
    <property type="match status" value="1"/>
</dbReference>
<dbReference type="Gene3D" id="1.10.150.20">
    <property type="entry name" value="5' to 3' exonuclease, C-terminal subdomain"/>
    <property type="match status" value="1"/>
</dbReference>
<dbReference type="InterPro" id="IPR017961">
    <property type="entry name" value="DNA_pol_Y-fam_little_finger"/>
</dbReference>
<protein>
    <submittedName>
        <fullName evidence="3">DNA-directed DNA polymerase</fullName>
    </submittedName>
</protein>
<keyword evidence="3" id="KW-0239">DNA-directed DNA polymerase</keyword>
<sequence>MKEGEKRIIFHIDVNNAFLSWTAVKMLKDGEKLDIRKIPSVIGGEEKERHGIVLAKSMPAKKRGVQTAETLYSARQKCPNLKVFKPDYSWYYEQSNLMYQYLTRYTPLIERYSIDECFLDLSGTSLLYKNYEMLAEKIKNDIKINFGFTVNVGIGNNKLCAKMASDFEKPDKVHTLYNEEIMKKMWPLPIGDLFMVGKSTAAKLRDLGIETIRDLAICKPEKIQRYFKNQTSFLINSANGIDETKVTPRTNKSDSISISETLPYDCSDIEVIKDILFRQTEEVSRNLRNQKQYAKTIAITYKNNIFNSYQKQNKLPHPENLTVEIYKAIIDLLEKSWRNEPIRNIGMRLGDLTDNKNEQISLFSEPVIEDESDKMQEIVDDINNKYGGNVIIPASIKLIGKKNSRKKLY</sequence>
<accession>K1RJ43</accession>
<dbReference type="Pfam" id="PF11799">
    <property type="entry name" value="IMS_C"/>
    <property type="match status" value="1"/>
</dbReference>
<dbReference type="GO" id="GO:0005829">
    <property type="term" value="C:cytosol"/>
    <property type="evidence" value="ECO:0007669"/>
    <property type="project" value="TreeGrafter"/>
</dbReference>
<dbReference type="EMBL" id="AJWZ01011379">
    <property type="protein sequence ID" value="EKC45468.1"/>
    <property type="molecule type" value="Genomic_DNA"/>
</dbReference>
<dbReference type="PANTHER" id="PTHR11076:SF35">
    <property type="entry name" value="DNA REPAIR PROTEIN HOMOLOG YOBH"/>
    <property type="match status" value="1"/>
</dbReference>
<evidence type="ECO:0000259" key="2">
    <source>
        <dbReference type="PROSITE" id="PS50173"/>
    </source>
</evidence>
<evidence type="ECO:0000256" key="1">
    <source>
        <dbReference type="ARBA" id="ARBA00010945"/>
    </source>
</evidence>
<dbReference type="GO" id="GO:0003684">
    <property type="term" value="F:damaged DNA binding"/>
    <property type="evidence" value="ECO:0007669"/>
    <property type="project" value="InterPro"/>
</dbReference>
<dbReference type="GO" id="GO:0003887">
    <property type="term" value="F:DNA-directed DNA polymerase activity"/>
    <property type="evidence" value="ECO:0007669"/>
    <property type="project" value="UniProtKB-KW"/>
</dbReference>
<dbReference type="Pfam" id="PF00817">
    <property type="entry name" value="IMS"/>
    <property type="match status" value="1"/>
</dbReference>
<evidence type="ECO:0000313" key="3">
    <source>
        <dbReference type="EMBL" id="EKC45468.1"/>
    </source>
</evidence>
<name>K1RJ43_9ZZZZ</name>
<dbReference type="SUPFAM" id="SSF100879">
    <property type="entry name" value="Lesion bypass DNA polymerase (Y-family), little finger domain"/>
    <property type="match status" value="1"/>
</dbReference>
<dbReference type="Gene3D" id="3.30.70.270">
    <property type="match status" value="1"/>
</dbReference>
<reference evidence="3" key="1">
    <citation type="journal article" date="2013" name="Environ. Microbiol.">
        <title>Microbiota from the distal guts of lean and obese adolescents exhibit partial functional redundancy besides clear differences in community structure.</title>
        <authorList>
            <person name="Ferrer M."/>
            <person name="Ruiz A."/>
            <person name="Lanza F."/>
            <person name="Haange S.B."/>
            <person name="Oberbach A."/>
            <person name="Till H."/>
            <person name="Bargiela R."/>
            <person name="Campoy C."/>
            <person name="Segura M.T."/>
            <person name="Richter M."/>
            <person name="von Bergen M."/>
            <person name="Seifert J."/>
            <person name="Suarez A."/>
        </authorList>
    </citation>
    <scope>NUCLEOTIDE SEQUENCE</scope>
</reference>
<organism evidence="3">
    <name type="scientific">human gut metagenome</name>
    <dbReference type="NCBI Taxonomy" id="408170"/>
    <lineage>
        <taxon>unclassified sequences</taxon>
        <taxon>metagenomes</taxon>
        <taxon>organismal metagenomes</taxon>
    </lineage>
</organism>
<dbReference type="InterPro" id="IPR024728">
    <property type="entry name" value="PolY_HhH_motif"/>
</dbReference>
<comment type="caution">
    <text evidence="3">The sequence shown here is derived from an EMBL/GenBank/DDBJ whole genome shotgun (WGS) entry which is preliminary data.</text>
</comment>
<dbReference type="Gene3D" id="3.30.1490.100">
    <property type="entry name" value="DNA polymerase, Y-family, little finger domain"/>
    <property type="match status" value="1"/>
</dbReference>
<dbReference type="AlphaFoldDB" id="K1RJ43"/>
<dbReference type="InterPro" id="IPR036775">
    <property type="entry name" value="DNA_pol_Y-fam_lit_finger_sf"/>
</dbReference>
<keyword evidence="3" id="KW-0808">Transferase</keyword>
<dbReference type="InterPro" id="IPR043128">
    <property type="entry name" value="Rev_trsase/Diguanyl_cyclase"/>
</dbReference>
<dbReference type="InterPro" id="IPR050116">
    <property type="entry name" value="DNA_polymerase-Y"/>
</dbReference>
<dbReference type="GO" id="GO:0006281">
    <property type="term" value="P:DNA repair"/>
    <property type="evidence" value="ECO:0007669"/>
    <property type="project" value="InterPro"/>
</dbReference>
<gene>
    <name evidence="3" type="ORF">OBE_16875</name>
</gene>
<dbReference type="InterPro" id="IPR001126">
    <property type="entry name" value="UmuC"/>
</dbReference>
<dbReference type="GO" id="GO:0009432">
    <property type="term" value="P:SOS response"/>
    <property type="evidence" value="ECO:0007669"/>
    <property type="project" value="TreeGrafter"/>
</dbReference>
<dbReference type="Pfam" id="PF11798">
    <property type="entry name" value="IMS_HHH"/>
    <property type="match status" value="1"/>
</dbReference>
<dbReference type="Gene3D" id="3.40.1170.60">
    <property type="match status" value="1"/>
</dbReference>
<dbReference type="GO" id="GO:0042276">
    <property type="term" value="P:error-prone translesion synthesis"/>
    <property type="evidence" value="ECO:0007669"/>
    <property type="project" value="TreeGrafter"/>
</dbReference>
<keyword evidence="3" id="KW-0548">Nucleotidyltransferase</keyword>
<dbReference type="InterPro" id="IPR043502">
    <property type="entry name" value="DNA/RNA_pol_sf"/>
</dbReference>
<dbReference type="PROSITE" id="PS50173">
    <property type="entry name" value="UMUC"/>
    <property type="match status" value="1"/>
</dbReference>
<dbReference type="CDD" id="cd03586">
    <property type="entry name" value="PolY_Pol_IV_kappa"/>
    <property type="match status" value="1"/>
</dbReference>
<proteinExistence type="inferred from homology"/>